<accession>A0A2T0AC01</accession>
<comment type="caution">
    <text evidence="2">The sequence shown here is derived from an EMBL/GenBank/DDBJ whole genome shotgun (WGS) entry which is preliminary data.</text>
</comment>
<dbReference type="OrthoDB" id="2530568at2759"/>
<evidence type="ECO:0000256" key="1">
    <source>
        <dbReference type="SAM" id="MobiDB-lite"/>
    </source>
</evidence>
<feature type="region of interest" description="Disordered" evidence="1">
    <location>
        <begin position="455"/>
        <end position="474"/>
    </location>
</feature>
<evidence type="ECO:0000313" key="2">
    <source>
        <dbReference type="EMBL" id="PRQ75530.1"/>
    </source>
</evidence>
<name>A0A2T0AC01_RHOTO</name>
<feature type="region of interest" description="Disordered" evidence="1">
    <location>
        <begin position="238"/>
        <end position="272"/>
    </location>
</feature>
<sequence length="495" mass="55709">MPPPTQTWFSLIKEELPTLDAFLRKFVELYAPLKDKHGYQFFYSAGERKEMFELLDACIEDAKHPLKPSMKIHAPPPLTAAYQPYPFKLEPNYAYGPDTSVPDGVDEPHLNEAQTEALKEKKVDGLAGGPQERACLACCIRPTASLEARTRRTGYSSSAQAGSALDHPPFRTPNIAKCAQLVHDGKSHESEYMPNGWEQHAHASSGANSLAHPLLHNYSHLIHSPPCSSLLHRPIGASRSSGKSELESRNRQGSSSRLLRSRRRKPAISGAKNFSADGTSVVIPRSRCGFSFASLSSPSRFSRMPHAWLHLVEYVQPSLNELLDHFVCLYTALENKDGYQSWFADWWKWWTKQGLGNTADVAPYNARWYFSHVERTRMLELLGAFIEDAQRADNDKHKIRSVQDLSSKFHKKKMRMSRGNVPEETHKPGRAATQAPFKTPNIAECARLVHEGKPLEPEYMPDEPVHHPHASSSANSLAHTLLHQYSHRQRAIYGL</sequence>
<reference evidence="2 3" key="1">
    <citation type="journal article" date="2018" name="Elife">
        <title>Functional genomics of lipid metabolism in the oleaginous yeast Rhodosporidium toruloides.</title>
        <authorList>
            <person name="Coradetti S.T."/>
            <person name="Pinel D."/>
            <person name="Geiselman G."/>
            <person name="Ito M."/>
            <person name="Mondo S."/>
            <person name="Reilly M.C."/>
            <person name="Cheng Y.F."/>
            <person name="Bauer S."/>
            <person name="Grigoriev I."/>
            <person name="Gladden J.M."/>
            <person name="Simmons B.A."/>
            <person name="Brem R."/>
            <person name="Arkin A.P."/>
            <person name="Skerker J.M."/>
        </authorList>
    </citation>
    <scope>NUCLEOTIDE SEQUENCE [LARGE SCALE GENOMIC DNA]</scope>
    <source>
        <strain evidence="2 3">NBRC 0880</strain>
    </source>
</reference>
<feature type="region of interest" description="Disordered" evidence="1">
    <location>
        <begin position="413"/>
        <end position="433"/>
    </location>
</feature>
<protein>
    <submittedName>
        <fullName evidence="2">Proteophosphoglycan ppg4</fullName>
    </submittedName>
</protein>
<evidence type="ECO:0000313" key="3">
    <source>
        <dbReference type="Proteomes" id="UP000239560"/>
    </source>
</evidence>
<dbReference type="Proteomes" id="UP000239560">
    <property type="component" value="Unassembled WGS sequence"/>
</dbReference>
<organism evidence="2 3">
    <name type="scientific">Rhodotorula toruloides</name>
    <name type="common">Yeast</name>
    <name type="synonym">Rhodosporidium toruloides</name>
    <dbReference type="NCBI Taxonomy" id="5286"/>
    <lineage>
        <taxon>Eukaryota</taxon>
        <taxon>Fungi</taxon>
        <taxon>Dikarya</taxon>
        <taxon>Basidiomycota</taxon>
        <taxon>Pucciniomycotina</taxon>
        <taxon>Microbotryomycetes</taxon>
        <taxon>Sporidiobolales</taxon>
        <taxon>Sporidiobolaceae</taxon>
        <taxon>Rhodotorula</taxon>
    </lineage>
</organism>
<dbReference type="EMBL" id="LCTV02000004">
    <property type="protein sequence ID" value="PRQ75530.1"/>
    <property type="molecule type" value="Genomic_DNA"/>
</dbReference>
<dbReference type="AlphaFoldDB" id="A0A2T0AC01"/>
<proteinExistence type="predicted"/>
<gene>
    <name evidence="2" type="ORF">AAT19DRAFT_13587</name>
</gene>